<keyword evidence="4" id="KW-0010">Activator</keyword>
<feature type="compositionally biased region" description="Low complexity" evidence="8">
    <location>
        <begin position="32"/>
        <end position="47"/>
    </location>
</feature>
<feature type="compositionally biased region" description="Low complexity" evidence="8">
    <location>
        <begin position="444"/>
        <end position="456"/>
    </location>
</feature>
<feature type="compositionally biased region" description="Polar residues" evidence="8">
    <location>
        <begin position="498"/>
        <end position="508"/>
    </location>
</feature>
<dbReference type="EMBL" id="CAWUPB010000994">
    <property type="protein sequence ID" value="CAK7335972.1"/>
    <property type="molecule type" value="Genomic_DNA"/>
</dbReference>
<evidence type="ECO:0000256" key="6">
    <source>
        <dbReference type="ARBA" id="ARBA00023242"/>
    </source>
</evidence>
<dbReference type="GO" id="GO:0005669">
    <property type="term" value="C:transcription factor TFIID complex"/>
    <property type="evidence" value="ECO:0007669"/>
    <property type="project" value="InterPro"/>
</dbReference>
<evidence type="ECO:0000256" key="2">
    <source>
        <dbReference type="ARBA" id="ARBA00009788"/>
    </source>
</evidence>
<feature type="compositionally biased region" description="Low complexity" evidence="8">
    <location>
        <begin position="314"/>
        <end position="327"/>
    </location>
</feature>
<feature type="region of interest" description="Disordered" evidence="8">
    <location>
        <begin position="267"/>
        <end position="524"/>
    </location>
</feature>
<dbReference type="InterPro" id="IPR006809">
    <property type="entry name" value="TAFII28_dom"/>
</dbReference>
<dbReference type="Pfam" id="PF07797">
    <property type="entry name" value="DUF1639"/>
    <property type="match status" value="1"/>
</dbReference>
<feature type="compositionally biased region" description="Basic and acidic residues" evidence="8">
    <location>
        <begin position="472"/>
        <end position="489"/>
    </location>
</feature>
<dbReference type="PANTHER" id="PTHR13218:SF8">
    <property type="entry name" value="TRANSCRIPTION INITIATION FACTOR TFIID SUBUNIT 11"/>
    <property type="match status" value="1"/>
</dbReference>
<comment type="caution">
    <text evidence="10">The sequence shown here is derived from an EMBL/GenBank/DDBJ whole genome shotgun (WGS) entry which is preliminary data.</text>
</comment>
<evidence type="ECO:0000256" key="5">
    <source>
        <dbReference type="ARBA" id="ARBA00023163"/>
    </source>
</evidence>
<accession>A0AAV1RK67</accession>
<evidence type="ECO:0000256" key="8">
    <source>
        <dbReference type="SAM" id="MobiDB-lite"/>
    </source>
</evidence>
<keyword evidence="3" id="KW-0805">Transcription regulation</keyword>
<evidence type="ECO:0000256" key="1">
    <source>
        <dbReference type="ARBA" id="ARBA00004123"/>
    </source>
</evidence>
<feature type="domain" description="TAFII28-like protein" evidence="9">
    <location>
        <begin position="120"/>
        <end position="205"/>
    </location>
</feature>
<dbReference type="GO" id="GO:0046982">
    <property type="term" value="F:protein heterodimerization activity"/>
    <property type="evidence" value="ECO:0007669"/>
    <property type="project" value="InterPro"/>
</dbReference>
<evidence type="ECO:0000256" key="4">
    <source>
        <dbReference type="ARBA" id="ARBA00023159"/>
    </source>
</evidence>
<feature type="compositionally biased region" description="Polar residues" evidence="8">
    <location>
        <begin position="373"/>
        <end position="382"/>
    </location>
</feature>
<sequence length="625" mass="69479">MKQSKDPFEAAYVEQEESPPESPIAQDDYDTQASNAAAGAADDSQGAFVAQDGEDLGSGGGHFVHPSDHPSTSRPVLGSARTKAKNKDDDDEEEEDNMDVELSKLASTADPDKMAKMQAILAQFTEEQMSRYESFRRSALQKTNMKRLLVSITGTQKISLPMTIVVCGIAKMFVGELVETARIVMMERKESGPIRPCHIREAYRRLKLEGKILKRSVPRLFRWIGCWIRVQLFLMLFVGDGHDEKKETWTWDCSNVYRYQRVSPDCVPLSNGKKPNGGENGRSIPNGFNSSSTNFETKGFRFRSPSRNQDHHNNSTTSSPHSENNHNQTQRHNTSPSPSPSPSRGGSGDVLLQWGQKKRARVSRSEIRALADESSSSGQARQPINKIPRRIDNKSSQSTMPPPPPPPPFQQSLSTNTRGGNLKKENSGFLSHRNLEKRSGAGNGSPSRNSGGSSRAVSRSTAGKRSPPTPENIDRKMPSSRSAVKDEKPNGSIVQADHQMNQVDSTRVQSEKEAGVPTSNPASVPVVASGGEKVYNNEVIEWPRIYIALSRKEKEDDFFAMKGTKLPQRPKKRAKNIDRALQYCFPGMWLSDLTKSRYEVREKKCVKKQKRRGLKGMESMDSDSE</sequence>
<dbReference type="AlphaFoldDB" id="A0AAV1RK67"/>
<dbReference type="PANTHER" id="PTHR13218">
    <property type="entry name" value="TRANSCRIPTION INITIATION FACTOR TFIID SUBUNIT 11-RELATED"/>
    <property type="match status" value="1"/>
</dbReference>
<keyword evidence="11" id="KW-1185">Reference proteome</keyword>
<dbReference type="GO" id="GO:0051123">
    <property type="term" value="P:RNA polymerase II preinitiation complex assembly"/>
    <property type="evidence" value="ECO:0007669"/>
    <property type="project" value="InterPro"/>
</dbReference>
<comment type="subcellular location">
    <subcellularLocation>
        <location evidence="1">Nucleus</location>
    </subcellularLocation>
</comment>
<name>A0AAV1RK67_9ROSI</name>
<feature type="compositionally biased region" description="Acidic residues" evidence="8">
    <location>
        <begin position="89"/>
        <end position="99"/>
    </location>
</feature>
<comment type="function">
    <text evidence="7">TAFs are components of the transcription factor IID (TFIID) complex that is essential for mediating regulation of RNA polymerase transcription.</text>
</comment>
<keyword evidence="5" id="KW-0804">Transcription</keyword>
<dbReference type="SUPFAM" id="SSF47113">
    <property type="entry name" value="Histone-fold"/>
    <property type="match status" value="1"/>
</dbReference>
<dbReference type="GO" id="GO:0016251">
    <property type="term" value="F:RNA polymerase II general transcription initiation factor activity"/>
    <property type="evidence" value="ECO:0007669"/>
    <property type="project" value="TreeGrafter"/>
</dbReference>
<dbReference type="FunFam" id="1.10.20.10:FF:000055">
    <property type="entry name" value="Transcription initiation factor TFIID subunit 11"/>
    <property type="match status" value="1"/>
</dbReference>
<feature type="compositionally biased region" description="Polar residues" evidence="8">
    <location>
        <begin position="286"/>
        <end position="296"/>
    </location>
</feature>
<feature type="compositionally biased region" description="Polar residues" evidence="8">
    <location>
        <begin position="410"/>
        <end position="419"/>
    </location>
</feature>
<evidence type="ECO:0000259" key="9">
    <source>
        <dbReference type="Pfam" id="PF04719"/>
    </source>
</evidence>
<proteinExistence type="inferred from homology"/>
<protein>
    <recommendedName>
        <fullName evidence="9">TAFII28-like protein domain-containing protein</fullName>
    </recommendedName>
</protein>
<evidence type="ECO:0000313" key="10">
    <source>
        <dbReference type="EMBL" id="CAK7335972.1"/>
    </source>
</evidence>
<feature type="region of interest" description="Disordered" evidence="8">
    <location>
        <begin position="1"/>
        <end position="99"/>
    </location>
</feature>
<evidence type="ECO:0000313" key="11">
    <source>
        <dbReference type="Proteomes" id="UP001314170"/>
    </source>
</evidence>
<keyword evidence="6" id="KW-0539">Nucleus</keyword>
<evidence type="ECO:0000256" key="7">
    <source>
        <dbReference type="ARBA" id="ARBA00058775"/>
    </source>
</evidence>
<gene>
    <name evidence="10" type="ORF">DCAF_LOCUS10976</name>
</gene>
<dbReference type="InterPro" id="IPR009072">
    <property type="entry name" value="Histone-fold"/>
</dbReference>
<evidence type="ECO:0000256" key="3">
    <source>
        <dbReference type="ARBA" id="ARBA00023015"/>
    </source>
</evidence>
<dbReference type="Pfam" id="PF04719">
    <property type="entry name" value="TAFII28"/>
    <property type="match status" value="1"/>
</dbReference>
<dbReference type="CDD" id="cd08048">
    <property type="entry name" value="HFD_TAF11"/>
    <property type="match status" value="1"/>
</dbReference>
<reference evidence="10 11" key="1">
    <citation type="submission" date="2024-01" db="EMBL/GenBank/DDBJ databases">
        <authorList>
            <person name="Waweru B."/>
        </authorList>
    </citation>
    <scope>NUCLEOTIDE SEQUENCE [LARGE SCALE GENOMIC DNA]</scope>
</reference>
<dbReference type="InterPro" id="IPR012438">
    <property type="entry name" value="DUF1639"/>
</dbReference>
<organism evidence="10 11">
    <name type="scientific">Dovyalis caffra</name>
    <dbReference type="NCBI Taxonomy" id="77055"/>
    <lineage>
        <taxon>Eukaryota</taxon>
        <taxon>Viridiplantae</taxon>
        <taxon>Streptophyta</taxon>
        <taxon>Embryophyta</taxon>
        <taxon>Tracheophyta</taxon>
        <taxon>Spermatophyta</taxon>
        <taxon>Magnoliopsida</taxon>
        <taxon>eudicotyledons</taxon>
        <taxon>Gunneridae</taxon>
        <taxon>Pentapetalae</taxon>
        <taxon>rosids</taxon>
        <taxon>fabids</taxon>
        <taxon>Malpighiales</taxon>
        <taxon>Salicaceae</taxon>
        <taxon>Flacourtieae</taxon>
        <taxon>Dovyalis</taxon>
    </lineage>
</organism>
<dbReference type="Proteomes" id="UP001314170">
    <property type="component" value="Unassembled WGS sequence"/>
</dbReference>
<dbReference type="InterPro" id="IPR045127">
    <property type="entry name" value="TAF11-like"/>
</dbReference>
<feature type="compositionally biased region" description="Pro residues" evidence="8">
    <location>
        <begin position="400"/>
        <end position="409"/>
    </location>
</feature>
<comment type="similarity">
    <text evidence="2">Belongs to the TAF11 family.</text>
</comment>
<dbReference type="Gene3D" id="1.10.20.10">
    <property type="entry name" value="Histone, subunit A"/>
    <property type="match status" value="1"/>
</dbReference>